<dbReference type="InterPro" id="IPR036663">
    <property type="entry name" value="Fumarylacetoacetase_C_sf"/>
</dbReference>
<dbReference type="GO" id="GO:0018773">
    <property type="term" value="F:acetylpyruvate hydrolase activity"/>
    <property type="evidence" value="ECO:0007669"/>
    <property type="project" value="TreeGrafter"/>
</dbReference>
<sequence length="233" mass="25587">MASVLLDTKTVAVGTIYCIGKNYEAHAKEMRNKLGLEFSDTAATQEPIVFSKPASSLIHSGESITIPRFRGKAISNEMHHELELVVLIGRRAVEVSEENAADYVAGFGVGLDMTLRDRQTEAKRNGQPWLLSKGFRTAAVISNFVPLPLHKVSEMAIELKKNGERVQFGYPREMTFSISFLISYLSHIFGLEAGDLIFTGTPEGVGKVQTGDKLTAILYSKTDVLAELHTQVS</sequence>
<dbReference type="Pfam" id="PF01557">
    <property type="entry name" value="FAA_hydrolase"/>
    <property type="match status" value="1"/>
</dbReference>
<feature type="domain" description="Fumarylacetoacetase-like C-terminal" evidence="2">
    <location>
        <begin position="15"/>
        <end position="216"/>
    </location>
</feature>
<dbReference type="SUPFAM" id="SSF56529">
    <property type="entry name" value="FAH"/>
    <property type="match status" value="1"/>
</dbReference>
<accession>A0A395LWK7</accession>
<comment type="caution">
    <text evidence="3">The sequence shown here is derived from an EMBL/GenBank/DDBJ whole genome shotgun (WGS) entry which is preliminary data.</text>
</comment>
<dbReference type="PANTHER" id="PTHR11820">
    <property type="entry name" value="ACYLPYRUVASE"/>
    <property type="match status" value="1"/>
</dbReference>
<dbReference type="AlphaFoldDB" id="A0A395LWK7"/>
<dbReference type="EMBL" id="PHFL01000071">
    <property type="protein sequence ID" value="RFM23022.1"/>
    <property type="molecule type" value="Genomic_DNA"/>
</dbReference>
<evidence type="ECO:0000313" key="4">
    <source>
        <dbReference type="Proteomes" id="UP000266389"/>
    </source>
</evidence>
<dbReference type="PANTHER" id="PTHR11820:SF7">
    <property type="entry name" value="ACYLPYRUVASE FAHD1, MITOCHONDRIAL"/>
    <property type="match status" value="1"/>
</dbReference>
<reference evidence="3 4" key="1">
    <citation type="journal article" date="2011" name="ISME J.">
        <title>Community ecology of hot spring cyanobacterial mats: predominant populations and their functional potential.</title>
        <authorList>
            <person name="Klatt C.G."/>
            <person name="Wood J.M."/>
            <person name="Rusch D.B."/>
            <person name="Bateson M.M."/>
            <person name="Hamamura N."/>
            <person name="Heidelberg J.F."/>
            <person name="Grossman A.R."/>
            <person name="Bhaya D."/>
            <person name="Cohan F.M."/>
            <person name="Kuhl M."/>
            <person name="Bryant D.A."/>
            <person name="Ward D.M."/>
        </authorList>
    </citation>
    <scope>NUCLEOTIDE SEQUENCE [LARGE SCALE GENOMIC DNA]</scope>
    <source>
        <strain evidence="3">OS</strain>
    </source>
</reference>
<evidence type="ECO:0000259" key="2">
    <source>
        <dbReference type="Pfam" id="PF01557"/>
    </source>
</evidence>
<organism evidence="3 4">
    <name type="scientific">Candidatus Thermochlorobacter aerophilus</name>
    <dbReference type="NCBI Taxonomy" id="1868324"/>
    <lineage>
        <taxon>Bacteria</taxon>
        <taxon>Pseudomonadati</taxon>
        <taxon>Chlorobiota</taxon>
        <taxon>Chlorobiia</taxon>
        <taxon>Chlorobiales</taxon>
        <taxon>Candidatus Thermochlorobacteriaceae</taxon>
        <taxon>Candidatus Thermochlorobacter</taxon>
    </lineage>
</organism>
<dbReference type="Gene3D" id="3.90.850.10">
    <property type="entry name" value="Fumarylacetoacetase-like, C-terminal domain"/>
    <property type="match status" value="1"/>
</dbReference>
<dbReference type="Proteomes" id="UP000266389">
    <property type="component" value="Unassembled WGS sequence"/>
</dbReference>
<dbReference type="InterPro" id="IPR011234">
    <property type="entry name" value="Fumarylacetoacetase-like_C"/>
</dbReference>
<evidence type="ECO:0000313" key="3">
    <source>
        <dbReference type="EMBL" id="RFM23022.1"/>
    </source>
</evidence>
<evidence type="ECO:0000256" key="1">
    <source>
        <dbReference type="ARBA" id="ARBA00022723"/>
    </source>
</evidence>
<protein>
    <submittedName>
        <fullName evidence="3">FAA hydrolase family protein</fullName>
    </submittedName>
</protein>
<keyword evidence="1" id="KW-0479">Metal-binding</keyword>
<keyword evidence="3" id="KW-0378">Hydrolase</keyword>
<dbReference type="GO" id="GO:0046872">
    <property type="term" value="F:metal ion binding"/>
    <property type="evidence" value="ECO:0007669"/>
    <property type="project" value="UniProtKB-KW"/>
</dbReference>
<proteinExistence type="predicted"/>
<name>A0A395LWK7_9BACT</name>
<gene>
    <name evidence="3" type="ORF">D0433_13360</name>
</gene>